<name>A0A2S7K9G2_9PROT</name>
<evidence type="ECO:0000256" key="10">
    <source>
        <dbReference type="ARBA" id="ARBA00047445"/>
    </source>
</evidence>
<dbReference type="PANTHER" id="PTHR32179:SF3">
    <property type="entry name" value="NICOTINATE-NUCLEOTIDE PYROPHOSPHORYLASE [CARBOXYLATING]"/>
    <property type="match status" value="1"/>
</dbReference>
<comment type="pathway">
    <text evidence="2">Cofactor biosynthesis; NAD(+) biosynthesis; nicotinate D-ribonucleotide from quinolinate: step 1/1.</text>
</comment>
<dbReference type="PIRSF" id="PIRSF006250">
    <property type="entry name" value="NadC_ModD"/>
    <property type="match status" value="1"/>
</dbReference>
<keyword evidence="8 12" id="KW-0808">Transferase</keyword>
<dbReference type="InterPro" id="IPR004393">
    <property type="entry name" value="NadC"/>
</dbReference>
<dbReference type="Pfam" id="PF01729">
    <property type="entry name" value="QRPTase_C"/>
    <property type="match status" value="1"/>
</dbReference>
<proteinExistence type="inferred from homology"/>
<evidence type="ECO:0000256" key="4">
    <source>
        <dbReference type="ARBA" id="ARBA00011218"/>
    </source>
</evidence>
<evidence type="ECO:0000256" key="12">
    <source>
        <dbReference type="PIRNR" id="PIRNR006250"/>
    </source>
</evidence>
<dbReference type="GO" id="GO:0009435">
    <property type="term" value="P:NAD+ biosynthetic process"/>
    <property type="evidence" value="ECO:0007669"/>
    <property type="project" value="UniProtKB-UniPathway"/>
</dbReference>
<dbReference type="Gene3D" id="3.20.20.70">
    <property type="entry name" value="Aldolase class I"/>
    <property type="match status" value="1"/>
</dbReference>
<comment type="similarity">
    <text evidence="3 12">Belongs to the NadC/ModD family.</text>
</comment>
<dbReference type="CDD" id="cd01572">
    <property type="entry name" value="QPRTase"/>
    <property type="match status" value="1"/>
</dbReference>
<dbReference type="GO" id="GO:0004514">
    <property type="term" value="F:nicotinate-nucleotide diphosphorylase (carboxylating) activity"/>
    <property type="evidence" value="ECO:0007669"/>
    <property type="project" value="UniProtKB-EC"/>
</dbReference>
<dbReference type="InterPro" id="IPR027277">
    <property type="entry name" value="NadC/ModD"/>
</dbReference>
<dbReference type="InterPro" id="IPR037128">
    <property type="entry name" value="Quinolinate_PRibosylTase_N_sf"/>
</dbReference>
<evidence type="ECO:0000256" key="6">
    <source>
        <dbReference type="ARBA" id="ARBA00022642"/>
    </source>
</evidence>
<feature type="domain" description="Quinolinate phosphoribosyl transferase C-terminal" evidence="13">
    <location>
        <begin position="114"/>
        <end position="279"/>
    </location>
</feature>
<evidence type="ECO:0000256" key="11">
    <source>
        <dbReference type="ARBA" id="ARBA00069173"/>
    </source>
</evidence>
<dbReference type="GO" id="GO:0005737">
    <property type="term" value="C:cytoplasm"/>
    <property type="evidence" value="ECO:0007669"/>
    <property type="project" value="TreeGrafter"/>
</dbReference>
<comment type="caution">
    <text evidence="15">The sequence shown here is derived from an EMBL/GenBank/DDBJ whole genome shotgun (WGS) entry which is preliminary data.</text>
</comment>
<dbReference type="InterPro" id="IPR036068">
    <property type="entry name" value="Nicotinate_pribotase-like_C"/>
</dbReference>
<dbReference type="EMBL" id="PJCH01000003">
    <property type="protein sequence ID" value="PQA89137.1"/>
    <property type="molecule type" value="Genomic_DNA"/>
</dbReference>
<dbReference type="OrthoDB" id="9782546at2"/>
<dbReference type="EC" id="2.4.2.19" evidence="5"/>
<sequence>MIDRLSPLIVEDAVARALKEDFGDAGDITTNATIPADAKAKAVIAARKPGVVAGVDAARAAFRLTDPAIEVSIEKDDGARVEKGDAVLSIEGPARGILSAERVALNFMGHLSGVATATAALVDAVKGTGAKIVCTRKTTPGLRAFEKHAVRCGGGHNHRFGLYDAVMIKDNHIAAAGDIAKALAAARKGVGHMVKIEIEVDGLGQLEEALASGADVVLLDNMTPADLKRAVEINKGRAVFEASGNVTLETVRAIAETGVDVISSGWITHSAPTLDLGLDFL</sequence>
<dbReference type="InterPro" id="IPR022412">
    <property type="entry name" value="Quinolinate_PRibosylTrfase_N"/>
</dbReference>
<keyword evidence="7 12" id="KW-0328">Glycosyltransferase</keyword>
<dbReference type="Proteomes" id="UP000239504">
    <property type="component" value="Unassembled WGS sequence"/>
</dbReference>
<organism evidence="15 16">
    <name type="scientific">Hyphococcus luteus</name>
    <dbReference type="NCBI Taxonomy" id="2058213"/>
    <lineage>
        <taxon>Bacteria</taxon>
        <taxon>Pseudomonadati</taxon>
        <taxon>Pseudomonadota</taxon>
        <taxon>Alphaproteobacteria</taxon>
        <taxon>Parvularculales</taxon>
        <taxon>Parvularculaceae</taxon>
        <taxon>Hyphococcus</taxon>
    </lineage>
</organism>
<dbReference type="PANTHER" id="PTHR32179">
    <property type="entry name" value="NICOTINATE-NUCLEOTIDE PYROPHOSPHORYLASE [CARBOXYLATING]"/>
    <property type="match status" value="1"/>
</dbReference>
<keyword evidence="6" id="KW-0662">Pyridine nucleotide biosynthesis</keyword>
<evidence type="ECO:0000259" key="14">
    <source>
        <dbReference type="Pfam" id="PF02749"/>
    </source>
</evidence>
<dbReference type="Gene3D" id="3.90.1170.20">
    <property type="entry name" value="Quinolinate phosphoribosyl transferase, N-terminal domain"/>
    <property type="match status" value="1"/>
</dbReference>
<feature type="domain" description="Quinolinate phosphoribosyl transferase N-terminal" evidence="14">
    <location>
        <begin position="27"/>
        <end position="112"/>
    </location>
</feature>
<dbReference type="AlphaFoldDB" id="A0A2S7K9G2"/>
<evidence type="ECO:0000256" key="1">
    <source>
        <dbReference type="ARBA" id="ARBA00003237"/>
    </source>
</evidence>
<dbReference type="FunFam" id="3.20.20.70:FF:000030">
    <property type="entry name" value="Nicotinate-nucleotide pyrophosphorylase, carboxylating"/>
    <property type="match status" value="1"/>
</dbReference>
<comment type="subunit">
    <text evidence="4">Hexamer formed by 3 homodimers.</text>
</comment>
<dbReference type="SUPFAM" id="SSF51690">
    <property type="entry name" value="Nicotinate/Quinolinate PRTase C-terminal domain-like"/>
    <property type="match status" value="1"/>
</dbReference>
<evidence type="ECO:0000313" key="16">
    <source>
        <dbReference type="Proteomes" id="UP000239504"/>
    </source>
</evidence>
<evidence type="ECO:0000256" key="8">
    <source>
        <dbReference type="ARBA" id="ARBA00022679"/>
    </source>
</evidence>
<comment type="function">
    <text evidence="1">Involved in the catabolism of quinolinic acid (QA).</text>
</comment>
<dbReference type="RefSeq" id="WP_104828775.1">
    <property type="nucleotide sequence ID" value="NZ_PJCH01000003.1"/>
</dbReference>
<dbReference type="InterPro" id="IPR013785">
    <property type="entry name" value="Aldolase_TIM"/>
</dbReference>
<accession>A0A2S7K9G2</accession>
<dbReference type="InterPro" id="IPR002638">
    <property type="entry name" value="Quinolinate_PRibosylTrfase_C"/>
</dbReference>
<evidence type="ECO:0000259" key="13">
    <source>
        <dbReference type="Pfam" id="PF01729"/>
    </source>
</evidence>
<dbReference type="Pfam" id="PF02749">
    <property type="entry name" value="QRPTase_N"/>
    <property type="match status" value="1"/>
</dbReference>
<dbReference type="NCBIfam" id="TIGR00078">
    <property type="entry name" value="nadC"/>
    <property type="match status" value="1"/>
</dbReference>
<evidence type="ECO:0000256" key="5">
    <source>
        <dbReference type="ARBA" id="ARBA00011944"/>
    </source>
</evidence>
<dbReference type="UniPathway" id="UPA00253">
    <property type="reaction ID" value="UER00331"/>
</dbReference>
<dbReference type="FunFam" id="3.90.1170.20:FF:000001">
    <property type="entry name" value="Nicotinate-nucleotide diphosphorylase (Carboxylating)"/>
    <property type="match status" value="1"/>
</dbReference>
<keyword evidence="16" id="KW-1185">Reference proteome</keyword>
<evidence type="ECO:0000313" key="15">
    <source>
        <dbReference type="EMBL" id="PQA89137.1"/>
    </source>
</evidence>
<evidence type="ECO:0000256" key="7">
    <source>
        <dbReference type="ARBA" id="ARBA00022676"/>
    </source>
</evidence>
<dbReference type="SUPFAM" id="SSF54675">
    <property type="entry name" value="Nicotinate/Quinolinate PRTase N-terminal domain-like"/>
    <property type="match status" value="1"/>
</dbReference>
<evidence type="ECO:0000256" key="2">
    <source>
        <dbReference type="ARBA" id="ARBA00004893"/>
    </source>
</evidence>
<evidence type="ECO:0000256" key="9">
    <source>
        <dbReference type="ARBA" id="ARBA00033102"/>
    </source>
</evidence>
<protein>
    <recommendedName>
        <fullName evidence="11">Probable nicotinate-nucleotide pyrophosphorylase [carboxylating]</fullName>
        <ecNumber evidence="5">2.4.2.19</ecNumber>
    </recommendedName>
    <alternativeName>
        <fullName evidence="9">Quinolinate phosphoribosyltransferase [decarboxylating]</fullName>
    </alternativeName>
</protein>
<gene>
    <name evidence="15" type="ORF">CW354_04105</name>
</gene>
<comment type="catalytic activity">
    <reaction evidence="10">
        <text>nicotinate beta-D-ribonucleotide + CO2 + diphosphate = quinolinate + 5-phospho-alpha-D-ribose 1-diphosphate + 2 H(+)</text>
        <dbReference type="Rhea" id="RHEA:12733"/>
        <dbReference type="ChEBI" id="CHEBI:15378"/>
        <dbReference type="ChEBI" id="CHEBI:16526"/>
        <dbReference type="ChEBI" id="CHEBI:29959"/>
        <dbReference type="ChEBI" id="CHEBI:33019"/>
        <dbReference type="ChEBI" id="CHEBI:57502"/>
        <dbReference type="ChEBI" id="CHEBI:58017"/>
        <dbReference type="EC" id="2.4.2.19"/>
    </reaction>
</comment>
<evidence type="ECO:0000256" key="3">
    <source>
        <dbReference type="ARBA" id="ARBA00009400"/>
    </source>
</evidence>
<reference evidence="15 16" key="1">
    <citation type="submission" date="2017-12" db="EMBL/GenBank/DDBJ databases">
        <authorList>
            <person name="Hurst M.R.H."/>
        </authorList>
    </citation>
    <scope>NUCLEOTIDE SEQUENCE [LARGE SCALE GENOMIC DNA]</scope>
    <source>
        <strain evidence="15 16">SY-3-19</strain>
    </source>
</reference>
<dbReference type="GO" id="GO:0034213">
    <property type="term" value="P:quinolinate catabolic process"/>
    <property type="evidence" value="ECO:0007669"/>
    <property type="project" value="TreeGrafter"/>
</dbReference>